<dbReference type="NCBIfam" id="NF006074">
    <property type="entry name" value="PRK08220.1"/>
    <property type="match status" value="1"/>
</dbReference>
<dbReference type="SUPFAM" id="SSF51735">
    <property type="entry name" value="NAD(P)-binding Rossmann-fold domains"/>
    <property type="match status" value="1"/>
</dbReference>
<dbReference type="Proteomes" id="UP000003085">
    <property type="component" value="Unassembled WGS sequence"/>
</dbReference>
<evidence type="ECO:0000313" key="5">
    <source>
        <dbReference type="Proteomes" id="UP000003085"/>
    </source>
</evidence>
<organism evidence="4 5">
    <name type="scientific">Acinetobacter haemolyticus ATCC 19194</name>
    <dbReference type="NCBI Taxonomy" id="707232"/>
    <lineage>
        <taxon>Bacteria</taxon>
        <taxon>Pseudomonadati</taxon>
        <taxon>Pseudomonadota</taxon>
        <taxon>Gammaproteobacteria</taxon>
        <taxon>Moraxellales</taxon>
        <taxon>Moraxellaceae</taxon>
        <taxon>Acinetobacter</taxon>
    </lineage>
</organism>
<dbReference type="InterPro" id="IPR036291">
    <property type="entry name" value="NAD(P)-bd_dom_sf"/>
</dbReference>
<dbReference type="InterPro" id="IPR002347">
    <property type="entry name" value="SDR_fam"/>
</dbReference>
<evidence type="ECO:0000256" key="2">
    <source>
        <dbReference type="ARBA" id="ARBA00023002"/>
    </source>
</evidence>
<dbReference type="Pfam" id="PF00106">
    <property type="entry name" value="adh_short"/>
    <property type="match status" value="1"/>
</dbReference>
<dbReference type="PANTHER" id="PTHR43477:SF1">
    <property type="entry name" value="DIHYDROANTICAPSIN 7-DEHYDROGENASE"/>
    <property type="match status" value="1"/>
</dbReference>
<keyword evidence="2 4" id="KW-0560">Oxidoreductase</keyword>
<dbReference type="PANTHER" id="PTHR43477">
    <property type="entry name" value="DIHYDROANTICAPSIN 7-DEHYDROGENASE"/>
    <property type="match status" value="1"/>
</dbReference>
<dbReference type="InterPro" id="IPR003560">
    <property type="entry name" value="DHB_DH"/>
</dbReference>
<proteinExistence type="inferred from homology"/>
<dbReference type="EMBL" id="ADMT01000189">
    <property type="protein sequence ID" value="EFF82068.1"/>
    <property type="molecule type" value="Genomic_DNA"/>
</dbReference>
<dbReference type="PRINTS" id="PR01397">
    <property type="entry name" value="DHBDHDRGNASE"/>
</dbReference>
<dbReference type="EC" id="1.3.1.28" evidence="4"/>
<evidence type="ECO:0000256" key="3">
    <source>
        <dbReference type="RuleBase" id="RU000363"/>
    </source>
</evidence>
<comment type="caution">
    <text evidence="4">The sequence shown here is derived from an EMBL/GenBank/DDBJ whole genome shotgun (WGS) entry which is preliminary data.</text>
</comment>
<comment type="similarity">
    <text evidence="1 3">Belongs to the short-chain dehydrogenases/reductases (SDR) family.</text>
</comment>
<protein>
    <submittedName>
        <fullName evidence="4">Oxidoreductase, short chain dehydrogenase/reductase family protein</fullName>
        <ecNumber evidence="4">1.3.1.28</ecNumber>
    </submittedName>
</protein>
<evidence type="ECO:0000256" key="1">
    <source>
        <dbReference type="ARBA" id="ARBA00006484"/>
    </source>
</evidence>
<accession>D4XRW4</accession>
<dbReference type="Gene3D" id="3.40.50.720">
    <property type="entry name" value="NAD(P)-binding Rossmann-like Domain"/>
    <property type="match status" value="1"/>
</dbReference>
<dbReference type="GO" id="GO:0019290">
    <property type="term" value="P:siderophore biosynthetic process"/>
    <property type="evidence" value="ECO:0007669"/>
    <property type="project" value="InterPro"/>
</dbReference>
<dbReference type="PROSITE" id="PS00061">
    <property type="entry name" value="ADH_SHORT"/>
    <property type="match status" value="1"/>
</dbReference>
<dbReference type="PRINTS" id="PR00080">
    <property type="entry name" value="SDRFAMILY"/>
</dbReference>
<dbReference type="HOGENOM" id="CLU_010194_1_0_6"/>
<gene>
    <name evidence="4" type="primary">entA</name>
    <name evidence="4" type="ORF">HMP0015_2456</name>
</gene>
<dbReference type="AlphaFoldDB" id="D4XRW4"/>
<dbReference type="InterPro" id="IPR020904">
    <property type="entry name" value="Sc_DH/Rdtase_CS"/>
</dbReference>
<sequence length="250" mass="27989">MNMTEKKIAWVVGVNQGIGLEVMQRLYAENIQVVGIDKAKDQVPEHFKEMIHVCDIRDEQQIAKLCRTLLLESPPDYFIHVAGVLHLGEHDEISFAQWRETFEVNLFSPFHFFRHLSPYFKKKKMGNVVIISSNSTKVPRMNMSAYGASKSALTYFTKTVALELAQYGVRVNIISPGSTATAMQYQLWENAQGEQNTILGNLSQFKVGIPLKKIAKVSDIANAVLFFIGEQSSHITMHDLVIDGGATLGS</sequence>
<evidence type="ECO:0000313" key="4">
    <source>
        <dbReference type="EMBL" id="EFF82068.1"/>
    </source>
</evidence>
<name>D4XRW4_ACIHA</name>
<reference evidence="5" key="1">
    <citation type="submission" date="2010-03" db="EMBL/GenBank/DDBJ databases">
        <title>Complete sequence of Mobiluncus curtisii ATCC 43063.</title>
        <authorList>
            <person name="Muzny D."/>
            <person name="Qin X."/>
            <person name="Deng J."/>
            <person name="Jiang H."/>
            <person name="Liu Y."/>
            <person name="Qu J."/>
            <person name="Song X.-Z."/>
            <person name="Zhang L."/>
            <person name="Thornton R."/>
            <person name="Coyle M."/>
            <person name="Francisco L."/>
            <person name="Jackson L."/>
            <person name="Javaid M."/>
            <person name="Korchina V."/>
            <person name="Kovar C."/>
            <person name="Mata R."/>
            <person name="Mathew T."/>
            <person name="Ngo R."/>
            <person name="Nguyen L."/>
            <person name="Nguyen N."/>
            <person name="Okwuonu G."/>
            <person name="Ongeri F."/>
            <person name="Pham C."/>
            <person name="Simmons D."/>
            <person name="Wilczek-Boney K."/>
            <person name="Hale W."/>
            <person name="Jakkamsetti A."/>
            <person name="Pham P."/>
            <person name="Ruth R."/>
            <person name="San Lucas F."/>
            <person name="Warren J."/>
            <person name="Zhang J."/>
            <person name="Zhao Z."/>
            <person name="Zhou C."/>
            <person name="Zhu D."/>
            <person name="Lee S."/>
            <person name="Bess C."/>
            <person name="Blankenburg K."/>
            <person name="Forbes L."/>
            <person name="Fu Q."/>
            <person name="Gubbala S."/>
            <person name="Hirani K."/>
            <person name="Jayaseelan J.C."/>
            <person name="Lara F."/>
            <person name="Munidasa M."/>
            <person name="Palculict T."/>
            <person name="Patil S."/>
            <person name="Pu L.-L."/>
            <person name="Saada N."/>
            <person name="Tang L."/>
            <person name="Weissenberger G."/>
            <person name="Zhu Y."/>
            <person name="Hemphill L."/>
            <person name="Shang Y."/>
            <person name="Youmans B."/>
            <person name="Ayvaz T."/>
            <person name="Ross M."/>
            <person name="Santibanez J."/>
            <person name="Aqrawi P."/>
            <person name="Gross S."/>
            <person name="Joshi V."/>
            <person name="Fowler G."/>
            <person name="Nazareth L."/>
            <person name="Reid J."/>
            <person name="Worley K."/>
            <person name="Petrosino J."/>
            <person name="Highlander S."/>
            <person name="Gibbs R."/>
            <person name="Gibbs R."/>
        </authorList>
    </citation>
    <scope>NUCLEOTIDE SEQUENCE [LARGE SCALE GENOMIC DNA]</scope>
    <source>
        <strain evidence="5">ATCC 19194</strain>
    </source>
</reference>
<dbReference type="GO" id="GO:0008667">
    <property type="term" value="F:2,3-dihydro-2,3-dihydroxybenzoate dehydrogenase activity"/>
    <property type="evidence" value="ECO:0007669"/>
    <property type="project" value="UniProtKB-EC"/>
</dbReference>
<dbReference type="InterPro" id="IPR051122">
    <property type="entry name" value="SDR_DHRS6-like"/>
</dbReference>